<keyword evidence="2" id="KW-1185">Reference proteome</keyword>
<accession>A0ACC0CU09</accession>
<proteinExistence type="predicted"/>
<evidence type="ECO:0000313" key="1">
    <source>
        <dbReference type="EMBL" id="KAI6083983.1"/>
    </source>
</evidence>
<protein>
    <submittedName>
        <fullName evidence="1">Alpha/Beta hydrolase protein</fullName>
    </submittedName>
</protein>
<comment type="caution">
    <text evidence="1">The sequence shown here is derived from an EMBL/GenBank/DDBJ whole genome shotgun (WGS) entry which is preliminary data.</text>
</comment>
<keyword evidence="1" id="KW-0378">Hydrolase</keyword>
<dbReference type="EMBL" id="MU394344">
    <property type="protein sequence ID" value="KAI6083983.1"/>
    <property type="molecule type" value="Genomic_DNA"/>
</dbReference>
<dbReference type="Proteomes" id="UP001497680">
    <property type="component" value="Unassembled WGS sequence"/>
</dbReference>
<sequence length="321" mass="36459">MSLEEFSRKEKLVMKEHRVPSEDGYPIPVWEVFDENEVSKNCPTIVYAHGGGFIKRPINMKDAMLDRFRIKQLGKGFLAKSGFTVFYVSYRLAQEKPFPAPANDVYAAYVWAITNASDLGIDKNRVGFMGCSAGGNLALHATLRARDDGIPPCGGMYVYPMTDPDTNWENPKVEKKQDKKEKDKKETLKEKLKENLKVLGEKLTGEKRFLRSGWEQYHKGVDSLPEEQRKYAKLLLADFSGLPRTYVDVGTEDFFCKEDKQLMEKLAADGVSLTTKVWEGVPHAFEGKPNPTPEESKAEREALQLRYDWWQTTFQPVGASA</sequence>
<reference evidence="1 2" key="1">
    <citation type="journal article" date="2022" name="New Phytol.">
        <title>Ecological generalism drives hyperdiversity of secondary metabolite gene clusters in xylarialean endophytes.</title>
        <authorList>
            <person name="Franco M.E.E."/>
            <person name="Wisecaver J.H."/>
            <person name="Arnold A.E."/>
            <person name="Ju Y.M."/>
            <person name="Slot J.C."/>
            <person name="Ahrendt S."/>
            <person name="Moore L.P."/>
            <person name="Eastman K.E."/>
            <person name="Scott K."/>
            <person name="Konkel Z."/>
            <person name="Mondo S.J."/>
            <person name="Kuo A."/>
            <person name="Hayes R.D."/>
            <person name="Haridas S."/>
            <person name="Andreopoulos B."/>
            <person name="Riley R."/>
            <person name="LaButti K."/>
            <person name="Pangilinan J."/>
            <person name="Lipzen A."/>
            <person name="Amirebrahimi M."/>
            <person name="Yan J."/>
            <person name="Adam C."/>
            <person name="Keymanesh K."/>
            <person name="Ng V."/>
            <person name="Louie K."/>
            <person name="Northen T."/>
            <person name="Drula E."/>
            <person name="Henrissat B."/>
            <person name="Hsieh H.M."/>
            <person name="Youens-Clark K."/>
            <person name="Lutzoni F."/>
            <person name="Miadlikowska J."/>
            <person name="Eastwood D.C."/>
            <person name="Hamelin R.C."/>
            <person name="Grigoriev I.V."/>
            <person name="U'Ren J.M."/>
        </authorList>
    </citation>
    <scope>NUCLEOTIDE SEQUENCE [LARGE SCALE GENOMIC DNA]</scope>
    <source>
        <strain evidence="1 2">ER1909</strain>
    </source>
</reference>
<organism evidence="1 2">
    <name type="scientific">Hypoxylon rubiginosum</name>
    <dbReference type="NCBI Taxonomy" id="110542"/>
    <lineage>
        <taxon>Eukaryota</taxon>
        <taxon>Fungi</taxon>
        <taxon>Dikarya</taxon>
        <taxon>Ascomycota</taxon>
        <taxon>Pezizomycotina</taxon>
        <taxon>Sordariomycetes</taxon>
        <taxon>Xylariomycetidae</taxon>
        <taxon>Xylariales</taxon>
        <taxon>Hypoxylaceae</taxon>
        <taxon>Hypoxylon</taxon>
    </lineage>
</organism>
<name>A0ACC0CU09_9PEZI</name>
<gene>
    <name evidence="1" type="ORF">F4821DRAFT_243807</name>
</gene>
<evidence type="ECO:0000313" key="2">
    <source>
        <dbReference type="Proteomes" id="UP001497680"/>
    </source>
</evidence>